<name>A0ABQ5JG87_9LACO</name>
<reference evidence="2" key="1">
    <citation type="journal article" date="2022" name="Int. J. Syst. Evol. Microbiol.">
        <title>A novel species of lactic acid bacteria, Ligilactobacillus pabuli sp. nov., isolated from alfalfa silage.</title>
        <authorList>
            <person name="Tohno M."/>
            <person name="Tanizawa Y."/>
            <person name="Sawada H."/>
            <person name="Sakamoto M."/>
            <person name="Ohkuma M."/>
            <person name="Kobayashi H."/>
        </authorList>
    </citation>
    <scope>NUCLEOTIDE SEQUENCE</scope>
    <source>
        <strain evidence="2">AF129</strain>
    </source>
</reference>
<comment type="caution">
    <text evidence="2">The sequence shown here is derived from an EMBL/GenBank/DDBJ whole genome shotgun (WGS) entry which is preliminary data.</text>
</comment>
<dbReference type="RefSeq" id="WP_244054847.1">
    <property type="nucleotide sequence ID" value="NZ_BQXH01000005.1"/>
</dbReference>
<sequence>MNSSQKRKLAFLVGAIWLTAIILTGISIAAWYFRPGKLVLLGLVICDFLVFSAACTTLTVPLVNYLRKRRERKQDSSKRPH</sequence>
<organism evidence="2 3">
    <name type="scientific">Ligilactobacillus pabuli</name>
    <dbReference type="NCBI Taxonomy" id="2886039"/>
    <lineage>
        <taxon>Bacteria</taxon>
        <taxon>Bacillati</taxon>
        <taxon>Bacillota</taxon>
        <taxon>Bacilli</taxon>
        <taxon>Lactobacillales</taxon>
        <taxon>Lactobacillaceae</taxon>
        <taxon>Ligilactobacillus</taxon>
    </lineage>
</organism>
<dbReference type="EMBL" id="BQXH01000005">
    <property type="protein sequence ID" value="GKS81083.1"/>
    <property type="molecule type" value="Genomic_DNA"/>
</dbReference>
<evidence type="ECO:0000313" key="2">
    <source>
        <dbReference type="EMBL" id="GKS81083.1"/>
    </source>
</evidence>
<dbReference type="Proteomes" id="UP001055149">
    <property type="component" value="Unassembled WGS sequence"/>
</dbReference>
<keyword evidence="1" id="KW-0472">Membrane</keyword>
<evidence type="ECO:0000256" key="1">
    <source>
        <dbReference type="SAM" id="Phobius"/>
    </source>
</evidence>
<keyword evidence="1" id="KW-1133">Transmembrane helix</keyword>
<feature type="transmembrane region" description="Helical" evidence="1">
    <location>
        <begin position="39"/>
        <end position="63"/>
    </location>
</feature>
<evidence type="ECO:0000313" key="3">
    <source>
        <dbReference type="Proteomes" id="UP001055149"/>
    </source>
</evidence>
<feature type="transmembrane region" description="Helical" evidence="1">
    <location>
        <begin position="9"/>
        <end position="33"/>
    </location>
</feature>
<accession>A0ABQ5JG87</accession>
<gene>
    <name evidence="2" type="ORF">LPAF129_07680</name>
</gene>
<protein>
    <submittedName>
        <fullName evidence="2">Uncharacterized protein</fullName>
    </submittedName>
</protein>
<keyword evidence="1" id="KW-0812">Transmembrane</keyword>
<keyword evidence="3" id="KW-1185">Reference proteome</keyword>
<proteinExistence type="predicted"/>